<evidence type="ECO:0000256" key="2">
    <source>
        <dbReference type="ARBA" id="ARBA00008234"/>
    </source>
</evidence>
<evidence type="ECO:0000313" key="18">
    <source>
        <dbReference type="WBParaSite" id="NBR_0001654701-mRNA-1"/>
    </source>
</evidence>
<dbReference type="EMBL" id="UYSL01022252">
    <property type="protein sequence ID" value="VDL80143.1"/>
    <property type="molecule type" value="Genomic_DNA"/>
</dbReference>
<gene>
    <name evidence="16" type="ORF">NBR_LOCUS16548</name>
</gene>
<dbReference type="PROSITE" id="PS50015">
    <property type="entry name" value="SAP_B"/>
    <property type="match status" value="1"/>
</dbReference>
<dbReference type="WBParaSite" id="NBR_0001654701-mRNA-1">
    <property type="protein sequence ID" value="NBR_0001654701-mRNA-1"/>
    <property type="gene ID" value="NBR_0001654701"/>
</dbReference>
<evidence type="ECO:0000256" key="7">
    <source>
        <dbReference type="ARBA" id="ARBA00022833"/>
    </source>
</evidence>
<comment type="cofactor">
    <cofactor evidence="12">
        <name>Zn(2+)</name>
        <dbReference type="ChEBI" id="CHEBI:29105"/>
    </cofactor>
    <text evidence="12">Binds 2 Zn(2+) ions per subunit.</text>
</comment>
<keyword evidence="7 12" id="KW-0862">Zinc</keyword>
<keyword evidence="5 14" id="KW-0732">Signal</keyword>
<feature type="disulfide bond" evidence="13">
    <location>
        <begin position="352"/>
        <end position="400"/>
    </location>
</feature>
<dbReference type="Gene3D" id="3.60.21.10">
    <property type="match status" value="1"/>
</dbReference>
<reference evidence="16 17" key="2">
    <citation type="submission" date="2018-11" db="EMBL/GenBank/DDBJ databases">
        <authorList>
            <consortium name="Pathogen Informatics"/>
        </authorList>
    </citation>
    <scope>NUCLEOTIDE SEQUENCE [LARGE SCALE GENOMIC DNA]</scope>
</reference>
<feature type="binding site" evidence="12">
    <location>
        <position position="176"/>
    </location>
    <ligand>
        <name>Zn(2+)</name>
        <dbReference type="ChEBI" id="CHEBI:29105"/>
        <label>1</label>
    </ligand>
</feature>
<evidence type="ECO:0000256" key="12">
    <source>
        <dbReference type="PIRSR" id="PIRSR000948-1"/>
    </source>
</evidence>
<keyword evidence="3" id="KW-0964">Secreted</keyword>
<proteinExistence type="inferred from homology"/>
<feature type="binding site" evidence="12">
    <location>
        <position position="245"/>
    </location>
    <ligand>
        <name>Zn(2+)</name>
        <dbReference type="ChEBI" id="CHEBI:29105"/>
        <label>1</label>
    </ligand>
</feature>
<evidence type="ECO:0000313" key="16">
    <source>
        <dbReference type="EMBL" id="VDL80143.1"/>
    </source>
</evidence>
<evidence type="ECO:0000256" key="4">
    <source>
        <dbReference type="ARBA" id="ARBA00022723"/>
    </source>
</evidence>
<dbReference type="GO" id="GO:0006685">
    <property type="term" value="P:sphingomyelin catabolic process"/>
    <property type="evidence" value="ECO:0007669"/>
    <property type="project" value="InterPro"/>
</dbReference>
<feature type="disulfide bond" evidence="13">
    <location>
        <begin position="79"/>
        <end position="90"/>
    </location>
</feature>
<keyword evidence="4 12" id="KW-0479">Metal-binding</keyword>
<feature type="binding site" evidence="12">
    <location>
        <position position="178"/>
    </location>
    <ligand>
        <name>Zn(2+)</name>
        <dbReference type="ChEBI" id="CHEBI:29105"/>
        <label>1</label>
    </ligand>
</feature>
<dbReference type="GO" id="GO:0046872">
    <property type="term" value="F:metal ion binding"/>
    <property type="evidence" value="ECO:0007669"/>
    <property type="project" value="UniProtKB-KW"/>
</dbReference>
<dbReference type="SUPFAM" id="SSF56300">
    <property type="entry name" value="Metallo-dependent phosphatases"/>
    <property type="match status" value="1"/>
</dbReference>
<dbReference type="Proteomes" id="UP000271162">
    <property type="component" value="Unassembled WGS sequence"/>
</dbReference>
<sequence length="501" mass="57086">MVRKKGLVFNIIVLLALPVLPYSLQKRPLIEVNSKSRSTPVQGFAPLCTACTAAIATMSVVVKWDKTEPVILEFAKVICNLVAKQSWTICDGITTQFRDEFFYVFRQLSDRSSAEICGILLPECGDPNDPNQSGWNVALPPRPTDTMRNLLMKKKIENTHQRGREQRYLRALQLTDIHIDFEYEPGSEVDCGVPICCRKSEGVVRKPAGFWGSVGRCDIPYRTFKNMLEHINATDEVDYIMLSGDFVNHADWDYSKDEHVAALRNVSSLIRQYFPTTPTYWAIGNHEGVPVNSFAPHSVDERFWPEWLYEEFRNMSAPWLGDDESKIVLFRGSYSVRVADGLRLISLNSGFCETTNFFLYLNQSDPDGTMSWFVAELYKAELSGEAVHVLSHIPPGDGECLEGWARNYYRVIQRVPLAILRFSDTIRAQFFGHVHLDYFTMFYEDMHNVSSKPVGVLYAAPSVTTYADMNPAYRIYDIDFSDGFSIDTRWGLIDQSEKSIL</sequence>
<feature type="binding site" evidence="12">
    <location>
        <position position="392"/>
    </location>
    <ligand>
        <name>Zn(2+)</name>
        <dbReference type="ChEBI" id="CHEBI:29105"/>
        <label>2</label>
    </ligand>
</feature>
<evidence type="ECO:0000256" key="5">
    <source>
        <dbReference type="ARBA" id="ARBA00022729"/>
    </source>
</evidence>
<evidence type="ECO:0000256" key="14">
    <source>
        <dbReference type="SAM" id="SignalP"/>
    </source>
</evidence>
<evidence type="ECO:0000256" key="6">
    <source>
        <dbReference type="ARBA" id="ARBA00022801"/>
    </source>
</evidence>
<dbReference type="FunFam" id="3.60.21.10:FF:000077">
    <property type="entry name" value="Sphingomyelin phosphodiesterase"/>
    <property type="match status" value="1"/>
</dbReference>
<keyword evidence="6" id="KW-0378">Hydrolase</keyword>
<dbReference type="GO" id="GO:0005615">
    <property type="term" value="C:extracellular space"/>
    <property type="evidence" value="ECO:0007669"/>
    <property type="project" value="TreeGrafter"/>
</dbReference>
<feature type="binding site" evidence="12">
    <location>
        <position position="285"/>
    </location>
    <ligand>
        <name>Zn(2+)</name>
        <dbReference type="ChEBI" id="CHEBI:29105"/>
        <label>2</label>
    </ligand>
</feature>
<dbReference type="InterPro" id="IPR011160">
    <property type="entry name" value="Sphingomy_PDE"/>
</dbReference>
<evidence type="ECO:0000256" key="10">
    <source>
        <dbReference type="ARBA" id="ARBA00023295"/>
    </source>
</evidence>
<evidence type="ECO:0000256" key="8">
    <source>
        <dbReference type="ARBA" id="ARBA00023157"/>
    </source>
</evidence>
<comment type="subcellular location">
    <subcellularLocation>
        <location evidence="1">Secreted</location>
    </subcellularLocation>
</comment>
<dbReference type="PANTHER" id="PTHR10340">
    <property type="entry name" value="SPHINGOMYELIN PHOSPHODIESTERASE"/>
    <property type="match status" value="1"/>
</dbReference>
<organism evidence="18">
    <name type="scientific">Nippostrongylus brasiliensis</name>
    <name type="common">Rat hookworm</name>
    <dbReference type="NCBI Taxonomy" id="27835"/>
    <lineage>
        <taxon>Eukaryota</taxon>
        <taxon>Metazoa</taxon>
        <taxon>Ecdysozoa</taxon>
        <taxon>Nematoda</taxon>
        <taxon>Chromadorea</taxon>
        <taxon>Rhabditida</taxon>
        <taxon>Rhabditina</taxon>
        <taxon>Rhabditomorpha</taxon>
        <taxon>Strongyloidea</taxon>
        <taxon>Heligmosomidae</taxon>
        <taxon>Nippostrongylus</taxon>
    </lineage>
</organism>
<dbReference type="GO" id="GO:0005764">
    <property type="term" value="C:lysosome"/>
    <property type="evidence" value="ECO:0007669"/>
    <property type="project" value="TreeGrafter"/>
</dbReference>
<feature type="domain" description="Saposin B-type" evidence="15">
    <location>
        <begin position="44"/>
        <end position="128"/>
    </location>
</feature>
<comment type="similarity">
    <text evidence="2">Belongs to the acid sphingomyelinase family.</text>
</comment>
<evidence type="ECO:0000256" key="1">
    <source>
        <dbReference type="ARBA" id="ARBA00004613"/>
    </source>
</evidence>
<dbReference type="CDD" id="cd00842">
    <property type="entry name" value="MPP_ASMase"/>
    <property type="match status" value="1"/>
</dbReference>
<dbReference type="InterPro" id="IPR008139">
    <property type="entry name" value="SaposinB_dom"/>
</dbReference>
<dbReference type="SUPFAM" id="SSF47862">
    <property type="entry name" value="Saposin"/>
    <property type="match status" value="1"/>
</dbReference>
<dbReference type="PANTHER" id="PTHR10340:SF34">
    <property type="entry name" value="SPHINGOMYELIN PHOSPHODIESTERASE"/>
    <property type="match status" value="1"/>
</dbReference>
<dbReference type="InterPro" id="IPR029052">
    <property type="entry name" value="Metallo-depent_PP-like"/>
</dbReference>
<dbReference type="InterPro" id="IPR011001">
    <property type="entry name" value="Saposin-like"/>
</dbReference>
<dbReference type="OMA" id="VWSQTRK"/>
<dbReference type="GO" id="GO:0016798">
    <property type="term" value="F:hydrolase activity, acting on glycosyl bonds"/>
    <property type="evidence" value="ECO:0007669"/>
    <property type="project" value="UniProtKB-KW"/>
</dbReference>
<evidence type="ECO:0000256" key="13">
    <source>
        <dbReference type="PIRSR" id="PIRSR000948-2"/>
    </source>
</evidence>
<feature type="binding site" evidence="12">
    <location>
        <position position="433"/>
    </location>
    <ligand>
        <name>Zn(2+)</name>
        <dbReference type="ChEBI" id="CHEBI:29105"/>
        <label>2</label>
    </ligand>
</feature>
<name>A0A0N4YI31_NIPBR</name>
<feature type="disulfide bond" evidence="13">
    <location>
        <begin position="197"/>
        <end position="217"/>
    </location>
</feature>
<accession>A0A0N4YI31</accession>
<dbReference type="PIRSF" id="PIRSF000948">
    <property type="entry name" value="Sphingomy_PDE"/>
    <property type="match status" value="1"/>
</dbReference>
<feature type="binding site" evidence="12">
    <location>
        <position position="245"/>
    </location>
    <ligand>
        <name>Zn(2+)</name>
        <dbReference type="ChEBI" id="CHEBI:29105"/>
        <label>2</label>
    </ligand>
</feature>
<dbReference type="SMART" id="SM00741">
    <property type="entry name" value="SapB"/>
    <property type="match status" value="1"/>
</dbReference>
<dbReference type="GO" id="GO:0046513">
    <property type="term" value="P:ceramide biosynthetic process"/>
    <property type="evidence" value="ECO:0007669"/>
    <property type="project" value="TreeGrafter"/>
</dbReference>
<feature type="binding site" evidence="12">
    <location>
        <position position="435"/>
    </location>
    <ligand>
        <name>Zn(2+)</name>
        <dbReference type="ChEBI" id="CHEBI:29105"/>
        <label>1</label>
    </ligand>
</feature>
<dbReference type="InterPro" id="IPR004843">
    <property type="entry name" value="Calcineurin-like_PHP"/>
</dbReference>
<evidence type="ECO:0000256" key="9">
    <source>
        <dbReference type="ARBA" id="ARBA00023180"/>
    </source>
</evidence>
<feature type="disulfide bond" evidence="13">
    <location>
        <begin position="191"/>
        <end position="196"/>
    </location>
</feature>
<dbReference type="AlphaFoldDB" id="A0A0N4YI31"/>
<dbReference type="STRING" id="27835.A0A0N4YI31"/>
<feature type="disulfide bond" evidence="13">
    <location>
        <begin position="48"/>
        <end position="124"/>
    </location>
</feature>
<evidence type="ECO:0000256" key="3">
    <source>
        <dbReference type="ARBA" id="ARBA00022525"/>
    </source>
</evidence>
<evidence type="ECO:0000256" key="11">
    <source>
        <dbReference type="ARBA" id="ARBA00047268"/>
    </source>
</evidence>
<feature type="chain" id="PRO_5043125657" evidence="14">
    <location>
        <begin position="22"/>
        <end position="501"/>
    </location>
</feature>
<reference evidence="18" key="1">
    <citation type="submission" date="2017-02" db="UniProtKB">
        <authorList>
            <consortium name="WormBaseParasite"/>
        </authorList>
    </citation>
    <scope>IDENTIFICATION</scope>
</reference>
<dbReference type="Pfam" id="PF00149">
    <property type="entry name" value="Metallophos"/>
    <property type="match status" value="1"/>
</dbReference>
<comment type="catalytic activity">
    <reaction evidence="11">
        <text>a sphingomyelin + H2O = phosphocholine + an N-acylsphing-4-enine + H(+)</text>
        <dbReference type="Rhea" id="RHEA:19253"/>
        <dbReference type="ChEBI" id="CHEBI:15377"/>
        <dbReference type="ChEBI" id="CHEBI:15378"/>
        <dbReference type="ChEBI" id="CHEBI:17636"/>
        <dbReference type="ChEBI" id="CHEBI:52639"/>
        <dbReference type="ChEBI" id="CHEBI:295975"/>
        <dbReference type="EC" id="3.1.4.12"/>
    </reaction>
    <physiologicalReaction direction="left-to-right" evidence="11">
        <dbReference type="Rhea" id="RHEA:19254"/>
    </physiologicalReaction>
</comment>
<dbReference type="GO" id="GO:0061750">
    <property type="term" value="F:acid sphingomyelin phosphodiesterase activity"/>
    <property type="evidence" value="ECO:0007669"/>
    <property type="project" value="TreeGrafter"/>
</dbReference>
<dbReference type="GO" id="GO:0016020">
    <property type="term" value="C:membrane"/>
    <property type="evidence" value="ECO:0007669"/>
    <property type="project" value="GOC"/>
</dbReference>
<feature type="signal peptide" evidence="14">
    <location>
        <begin position="1"/>
        <end position="21"/>
    </location>
</feature>
<evidence type="ECO:0000313" key="17">
    <source>
        <dbReference type="Proteomes" id="UP000271162"/>
    </source>
</evidence>
<keyword evidence="9" id="KW-0325">Glycoprotein</keyword>
<keyword evidence="10" id="KW-0326">Glycosidase</keyword>
<dbReference type="InterPro" id="IPR041805">
    <property type="entry name" value="ASMase/PPN1_MPP"/>
</dbReference>
<evidence type="ECO:0000259" key="15">
    <source>
        <dbReference type="PROSITE" id="PS50015"/>
    </source>
</evidence>
<keyword evidence="17" id="KW-1185">Reference proteome</keyword>
<keyword evidence="8 13" id="KW-1015">Disulfide bond</keyword>
<protein>
    <submittedName>
        <fullName evidence="18">Sphingomyelin phosphodiesterase</fullName>
    </submittedName>
</protein>